<keyword evidence="2" id="KW-0560">Oxidoreductase</keyword>
<dbReference type="AlphaFoldDB" id="A0A4D7BMM1"/>
<dbReference type="EMBL" id="CP039690">
    <property type="protein sequence ID" value="QCI68902.1"/>
    <property type="molecule type" value="Genomic_DNA"/>
</dbReference>
<accession>A0A4D7BMM1</accession>
<proteinExistence type="predicted"/>
<dbReference type="RefSeq" id="WP_136964315.1">
    <property type="nucleotide sequence ID" value="NZ_CP039690.1"/>
</dbReference>
<dbReference type="InterPro" id="IPR007138">
    <property type="entry name" value="ABM_dom"/>
</dbReference>
<gene>
    <name evidence="2" type="ORF">E8M01_34530</name>
</gene>
<protein>
    <submittedName>
        <fullName evidence="2">Antibiotic biosynthesis monooxygenase</fullName>
    </submittedName>
</protein>
<dbReference type="InterPro" id="IPR011008">
    <property type="entry name" value="Dimeric_a/b-barrel"/>
</dbReference>
<reference evidence="2 3" key="1">
    <citation type="submission" date="2019-04" db="EMBL/GenBank/DDBJ databases">
        <title>Phreatobacter aquaticus sp. nov.</title>
        <authorList>
            <person name="Choi A."/>
        </authorList>
    </citation>
    <scope>NUCLEOTIDE SEQUENCE [LARGE SCALE GENOMIC DNA]</scope>
    <source>
        <strain evidence="2 3">KCTC 52518</strain>
    </source>
</reference>
<feature type="domain" description="ABM" evidence="1">
    <location>
        <begin position="15"/>
        <end position="72"/>
    </location>
</feature>
<dbReference type="Pfam" id="PF03992">
    <property type="entry name" value="ABM"/>
    <property type="match status" value="1"/>
</dbReference>
<organism evidence="2 3">
    <name type="scientific">Phreatobacter stygius</name>
    <dbReference type="NCBI Taxonomy" id="1940610"/>
    <lineage>
        <taxon>Bacteria</taxon>
        <taxon>Pseudomonadati</taxon>
        <taxon>Pseudomonadota</taxon>
        <taxon>Alphaproteobacteria</taxon>
        <taxon>Hyphomicrobiales</taxon>
        <taxon>Phreatobacteraceae</taxon>
        <taxon>Phreatobacter</taxon>
    </lineage>
</organism>
<keyword evidence="2" id="KW-0503">Monooxygenase</keyword>
<dbReference type="Gene3D" id="3.30.70.100">
    <property type="match status" value="1"/>
</dbReference>
<dbReference type="KEGG" id="pstg:E8M01_34530"/>
<keyword evidence="3" id="KW-1185">Reference proteome</keyword>
<evidence type="ECO:0000313" key="2">
    <source>
        <dbReference type="EMBL" id="QCI68902.1"/>
    </source>
</evidence>
<sequence>MNGSGDDQAPAPLYRVDKFAVPAPARAEFLARVNATHAFLRRQDGFVQDYILEQRSGPGEFNFVTFVEWADASMVAPVAAAVAEFHKTLGFDRQEMIARLGIKADIANYQRLQS</sequence>
<name>A0A4D7BMM1_9HYPH</name>
<dbReference type="SUPFAM" id="SSF54909">
    <property type="entry name" value="Dimeric alpha+beta barrel"/>
    <property type="match status" value="1"/>
</dbReference>
<dbReference type="GO" id="GO:0004497">
    <property type="term" value="F:monooxygenase activity"/>
    <property type="evidence" value="ECO:0007669"/>
    <property type="project" value="UniProtKB-KW"/>
</dbReference>
<dbReference type="Proteomes" id="UP000298781">
    <property type="component" value="Chromosome"/>
</dbReference>
<evidence type="ECO:0000259" key="1">
    <source>
        <dbReference type="Pfam" id="PF03992"/>
    </source>
</evidence>
<evidence type="ECO:0000313" key="3">
    <source>
        <dbReference type="Proteomes" id="UP000298781"/>
    </source>
</evidence>
<dbReference type="OrthoDB" id="4476670at2"/>